<feature type="compositionally biased region" description="Pro residues" evidence="1">
    <location>
        <begin position="45"/>
        <end position="54"/>
    </location>
</feature>
<dbReference type="OMA" id="GSKAYTM"/>
<dbReference type="EMBL" id="CYKH01001464">
    <property type="protein sequence ID" value="CUG87198.1"/>
    <property type="molecule type" value="Genomic_DNA"/>
</dbReference>
<evidence type="ECO:0000313" key="4">
    <source>
        <dbReference type="Proteomes" id="UP000051952"/>
    </source>
</evidence>
<dbReference type="OrthoDB" id="245070at2759"/>
<dbReference type="AlphaFoldDB" id="A0A0S4J6W1"/>
<feature type="compositionally biased region" description="Low complexity" evidence="1">
    <location>
        <begin position="55"/>
        <end position="64"/>
    </location>
</feature>
<evidence type="ECO:0000313" key="3">
    <source>
        <dbReference type="EMBL" id="CUG87198.1"/>
    </source>
</evidence>
<feature type="region of interest" description="Disordered" evidence="1">
    <location>
        <begin position="26"/>
        <end position="65"/>
    </location>
</feature>
<evidence type="ECO:0000256" key="1">
    <source>
        <dbReference type="SAM" id="MobiDB-lite"/>
    </source>
</evidence>
<keyword evidence="2" id="KW-1133">Transmembrane helix</keyword>
<gene>
    <name evidence="3" type="ORF">BSAL_09120</name>
</gene>
<feature type="transmembrane region" description="Helical" evidence="2">
    <location>
        <begin position="155"/>
        <end position="176"/>
    </location>
</feature>
<organism evidence="3 4">
    <name type="scientific">Bodo saltans</name>
    <name type="common">Flagellated protozoan</name>
    <dbReference type="NCBI Taxonomy" id="75058"/>
    <lineage>
        <taxon>Eukaryota</taxon>
        <taxon>Discoba</taxon>
        <taxon>Euglenozoa</taxon>
        <taxon>Kinetoplastea</taxon>
        <taxon>Metakinetoplastina</taxon>
        <taxon>Eubodonida</taxon>
        <taxon>Bodonidae</taxon>
        <taxon>Bodo</taxon>
    </lineage>
</organism>
<name>A0A0S4J6W1_BODSA</name>
<keyword evidence="4" id="KW-1185">Reference proteome</keyword>
<reference evidence="4" key="1">
    <citation type="submission" date="2015-09" db="EMBL/GenBank/DDBJ databases">
        <authorList>
            <consortium name="Pathogen Informatics"/>
        </authorList>
    </citation>
    <scope>NUCLEOTIDE SEQUENCE [LARGE SCALE GENOMIC DNA]</scope>
    <source>
        <strain evidence="4">Lake Konstanz</strain>
    </source>
</reference>
<dbReference type="VEuPathDB" id="TriTrypDB:BSAL_09120"/>
<protein>
    <submittedName>
        <fullName evidence="3">Membrane-associated protein, putative</fullName>
    </submittedName>
</protein>
<dbReference type="Proteomes" id="UP000051952">
    <property type="component" value="Unassembled WGS sequence"/>
</dbReference>
<accession>A0A0S4J6W1</accession>
<proteinExistence type="predicted"/>
<keyword evidence="2" id="KW-0812">Transmembrane</keyword>
<evidence type="ECO:0000256" key="2">
    <source>
        <dbReference type="SAM" id="Phobius"/>
    </source>
</evidence>
<keyword evidence="2" id="KW-0472">Membrane</keyword>
<sequence>MRSFLTRVSTQPAAFLLSLAAPRRLSSGKAVDNTDVSGSASPPTTTVPPTPPTEPSSSTPVASSHGINASAADAEPARWIQPSTAETHPDGIAPILDEKGQYIVSTKQWPTGDVAYRTPEAPGHLAPRFGYNVLQVKKDVSWWQHYHKYPRFSMAYLNIQLIFLLGIAWLSAYISIEYRNMTDEMKTPGAMVGEQRGRGASNKGTQKISFTNDEMSALIGGAQQDWMEGKSEKNYVGSKDYRMKQISRPKEFSMEDFRKR</sequence>